<feature type="region of interest" description="Disordered" evidence="1">
    <location>
        <begin position="46"/>
        <end position="98"/>
    </location>
</feature>
<dbReference type="EMBL" id="GL732535">
    <property type="protein sequence ID" value="EFX84184.1"/>
    <property type="molecule type" value="Genomic_DNA"/>
</dbReference>
<sequence length="234" mass="24382">MIQVAFPPRLSLGHFAVVRGTEPWTPSPGLCSSPPAAGQQLAARDFDCRRLAGGPEDSPGGPAALVARQRQGRQGHGGDDEPRLGSAPDPGPAERHPADDVAGHRLLLRAPAGLAHLPRSQTAQHAQRRLGLAGPGAGRLGISPALDGRLLAGRRWPVAAHRPPVADSGEGGRPRRPRRLAAGPAGPRLTATAPADQTHDEGLAGRHPLGRQGQSARPSAPNVAGLLDKRFRRQ</sequence>
<proteinExistence type="predicted"/>
<feature type="compositionally biased region" description="Low complexity" evidence="1">
    <location>
        <begin position="180"/>
        <end position="189"/>
    </location>
</feature>
<dbReference type="AlphaFoldDB" id="E9G8Z6"/>
<name>E9G8Z6_DAPPU</name>
<evidence type="ECO:0000256" key="1">
    <source>
        <dbReference type="SAM" id="MobiDB-lite"/>
    </source>
</evidence>
<evidence type="ECO:0000313" key="3">
    <source>
        <dbReference type="Proteomes" id="UP000000305"/>
    </source>
</evidence>
<dbReference type="Proteomes" id="UP000000305">
    <property type="component" value="Unassembled WGS sequence"/>
</dbReference>
<keyword evidence="3" id="KW-1185">Reference proteome</keyword>
<accession>E9G8Z6</accession>
<feature type="region of interest" description="Disordered" evidence="1">
    <location>
        <begin position="119"/>
        <end position="142"/>
    </location>
</feature>
<reference evidence="2 3" key="1">
    <citation type="journal article" date="2011" name="Science">
        <title>The ecoresponsive genome of Daphnia pulex.</title>
        <authorList>
            <person name="Colbourne J.K."/>
            <person name="Pfrender M.E."/>
            <person name="Gilbert D."/>
            <person name="Thomas W.K."/>
            <person name="Tucker A."/>
            <person name="Oakley T.H."/>
            <person name="Tokishita S."/>
            <person name="Aerts A."/>
            <person name="Arnold G.J."/>
            <person name="Basu M.K."/>
            <person name="Bauer D.J."/>
            <person name="Caceres C.E."/>
            <person name="Carmel L."/>
            <person name="Casola C."/>
            <person name="Choi J.H."/>
            <person name="Detter J.C."/>
            <person name="Dong Q."/>
            <person name="Dusheyko S."/>
            <person name="Eads B.D."/>
            <person name="Frohlich T."/>
            <person name="Geiler-Samerotte K.A."/>
            <person name="Gerlach D."/>
            <person name="Hatcher P."/>
            <person name="Jogdeo S."/>
            <person name="Krijgsveld J."/>
            <person name="Kriventseva E.V."/>
            <person name="Kultz D."/>
            <person name="Laforsch C."/>
            <person name="Lindquist E."/>
            <person name="Lopez J."/>
            <person name="Manak J.R."/>
            <person name="Muller J."/>
            <person name="Pangilinan J."/>
            <person name="Patwardhan R.P."/>
            <person name="Pitluck S."/>
            <person name="Pritham E.J."/>
            <person name="Rechtsteiner A."/>
            <person name="Rho M."/>
            <person name="Rogozin I.B."/>
            <person name="Sakarya O."/>
            <person name="Salamov A."/>
            <person name="Schaack S."/>
            <person name="Shapiro H."/>
            <person name="Shiga Y."/>
            <person name="Skalitzky C."/>
            <person name="Smith Z."/>
            <person name="Souvorov A."/>
            <person name="Sung W."/>
            <person name="Tang Z."/>
            <person name="Tsuchiya D."/>
            <person name="Tu H."/>
            <person name="Vos H."/>
            <person name="Wang M."/>
            <person name="Wolf Y.I."/>
            <person name="Yamagata H."/>
            <person name="Yamada T."/>
            <person name="Ye Y."/>
            <person name="Shaw J.R."/>
            <person name="Andrews J."/>
            <person name="Crease T.J."/>
            <person name="Tang H."/>
            <person name="Lucas S.M."/>
            <person name="Robertson H.M."/>
            <person name="Bork P."/>
            <person name="Koonin E.V."/>
            <person name="Zdobnov E.M."/>
            <person name="Grigoriev I.V."/>
            <person name="Lynch M."/>
            <person name="Boore J.L."/>
        </authorList>
    </citation>
    <scope>NUCLEOTIDE SEQUENCE [LARGE SCALE GENOMIC DNA]</scope>
</reference>
<dbReference type="KEGG" id="dpx:DAPPUDRAFT_99995"/>
<dbReference type="OrthoDB" id="10600711at2759"/>
<evidence type="ECO:0000313" key="2">
    <source>
        <dbReference type="EMBL" id="EFX84184.1"/>
    </source>
</evidence>
<feature type="region of interest" description="Disordered" evidence="1">
    <location>
        <begin position="161"/>
        <end position="234"/>
    </location>
</feature>
<dbReference type="InParanoid" id="E9G8Z6"/>
<protein>
    <submittedName>
        <fullName evidence="2">Uncharacterized protein</fullName>
    </submittedName>
</protein>
<dbReference type="HOGENOM" id="CLU_1186065_0_0_1"/>
<gene>
    <name evidence="2" type="ORF">DAPPUDRAFT_99995</name>
</gene>
<organism evidence="2 3">
    <name type="scientific">Daphnia pulex</name>
    <name type="common">Water flea</name>
    <dbReference type="NCBI Taxonomy" id="6669"/>
    <lineage>
        <taxon>Eukaryota</taxon>
        <taxon>Metazoa</taxon>
        <taxon>Ecdysozoa</taxon>
        <taxon>Arthropoda</taxon>
        <taxon>Crustacea</taxon>
        <taxon>Branchiopoda</taxon>
        <taxon>Diplostraca</taxon>
        <taxon>Cladocera</taxon>
        <taxon>Anomopoda</taxon>
        <taxon>Daphniidae</taxon>
        <taxon>Daphnia</taxon>
    </lineage>
</organism>